<feature type="transmembrane region" description="Helical" evidence="7">
    <location>
        <begin position="137"/>
        <end position="156"/>
    </location>
</feature>
<feature type="transmembrane region" description="Helical" evidence="7">
    <location>
        <begin position="351"/>
        <end position="374"/>
    </location>
</feature>
<feature type="transmembrane region" description="Helical" evidence="7">
    <location>
        <begin position="310"/>
        <end position="331"/>
    </location>
</feature>
<accession>A0A6N4RE53</accession>
<dbReference type="PANTHER" id="PTHR30250:SF10">
    <property type="entry name" value="LIPOPOLYSACCHARIDE BIOSYNTHESIS PROTEIN WZXC"/>
    <property type="match status" value="1"/>
</dbReference>
<feature type="transmembrane region" description="Helical" evidence="7">
    <location>
        <begin position="68"/>
        <end position="87"/>
    </location>
</feature>
<evidence type="ECO:0000256" key="3">
    <source>
        <dbReference type="ARBA" id="ARBA00022475"/>
    </source>
</evidence>
<keyword evidence="4 7" id="KW-0812">Transmembrane</keyword>
<dbReference type="CDD" id="cd13127">
    <property type="entry name" value="MATE_tuaB_like"/>
    <property type="match status" value="1"/>
</dbReference>
<dbReference type="Pfam" id="PF13440">
    <property type="entry name" value="Polysacc_synt_3"/>
    <property type="match status" value="1"/>
</dbReference>
<dbReference type="AlphaFoldDB" id="A0A6N4RE53"/>
<comment type="similarity">
    <text evidence="2">Belongs to the polysaccharide synthase family.</text>
</comment>
<name>A0A6N4RE53_BLAVI</name>
<comment type="subcellular location">
    <subcellularLocation>
        <location evidence="1">Cell membrane</location>
        <topology evidence="1">Multi-pass membrane protein</topology>
    </subcellularLocation>
</comment>
<evidence type="ECO:0000256" key="6">
    <source>
        <dbReference type="ARBA" id="ARBA00023136"/>
    </source>
</evidence>
<dbReference type="GO" id="GO:0005886">
    <property type="term" value="C:plasma membrane"/>
    <property type="evidence" value="ECO:0007669"/>
    <property type="project" value="UniProtKB-SubCell"/>
</dbReference>
<organism evidence="8 9">
    <name type="scientific">Blastochloris viridis</name>
    <name type="common">Rhodopseudomonas viridis</name>
    <dbReference type="NCBI Taxonomy" id="1079"/>
    <lineage>
        <taxon>Bacteria</taxon>
        <taxon>Pseudomonadati</taxon>
        <taxon>Pseudomonadota</taxon>
        <taxon>Alphaproteobacteria</taxon>
        <taxon>Hyphomicrobiales</taxon>
        <taxon>Blastochloridaceae</taxon>
        <taxon>Blastochloris</taxon>
    </lineage>
</organism>
<feature type="transmembrane region" description="Helical" evidence="7">
    <location>
        <begin position="406"/>
        <end position="427"/>
    </location>
</feature>
<evidence type="ECO:0000256" key="4">
    <source>
        <dbReference type="ARBA" id="ARBA00022692"/>
    </source>
</evidence>
<dbReference type="InterPro" id="IPR050833">
    <property type="entry name" value="Poly_Biosynth_Transport"/>
</dbReference>
<reference evidence="8 9" key="1">
    <citation type="journal article" date="2017" name="Nat. Commun.">
        <title>In situ click chemistry generation of cyclooxygenase-2 inhibitors.</title>
        <authorList>
            <person name="Bhardwaj A."/>
            <person name="Kaur J."/>
            <person name="Wuest M."/>
            <person name="Wuest F."/>
        </authorList>
    </citation>
    <scope>NUCLEOTIDE SEQUENCE [LARGE SCALE GENOMIC DNA]</scope>
    <source>
        <strain evidence="8">S2_018_000_R2_106</strain>
    </source>
</reference>
<proteinExistence type="inferred from homology"/>
<evidence type="ECO:0000256" key="7">
    <source>
        <dbReference type="SAM" id="Phobius"/>
    </source>
</evidence>
<keyword evidence="5 7" id="KW-1133">Transmembrane helix</keyword>
<sequence length="512" mass="55617">MSPKPQVVHQVQSPSSESVWLESLSSQSSYGRQAARSLAVLAVGQGGKLFLHVVSTMILARMLVPEDFGLIAMAATVISFLVLFKDAGLTSATIQQKDLTHTQVTTLFWLNVLVGAVLALITLASAPLLAYAYGESALIPMVCVLAAGFFLGSFGAQHDALMRRQMAFKWVTVSEMAALALGVVAAISMALAGWGWWALVAQKVVQMVSNAALNWVFCDWRPTFQFRWHEAKKQFQFGAHISGFNFVNYFSRNGDNILIGWYWGPALLGVYAKAYDLLLGPLSQISAPLQGMMQPLLGRLRDEPQRYRAAYLKVMVPANLAVLPIATLIFVMPEAVVHTLLGAGWEQANGVVMWLGLAVVFQMVGGSTGFVLISQQRSADFAFLGLMSSIITVTSFIISLPFGIQALAACYVLTNGFIIQPMLYYTISRKGPLGIAEFLYPLKFSLLCAGAMLPLMLVVKWGVSGLPSLVQLLLVGAVGGMGMITVLLLVKEGRQMLHGLYQAISKHMMKRG</sequence>
<protein>
    <submittedName>
        <fullName evidence="8">Lipopolysaccharide biosynthesis protein</fullName>
    </submittedName>
</protein>
<feature type="transmembrane region" description="Helical" evidence="7">
    <location>
        <begin position="108"/>
        <end position="131"/>
    </location>
</feature>
<keyword evidence="3" id="KW-1003">Cell membrane</keyword>
<evidence type="ECO:0000256" key="1">
    <source>
        <dbReference type="ARBA" id="ARBA00004651"/>
    </source>
</evidence>
<evidence type="ECO:0000256" key="2">
    <source>
        <dbReference type="ARBA" id="ARBA00007430"/>
    </source>
</evidence>
<keyword evidence="6 7" id="KW-0472">Membrane</keyword>
<dbReference type="EMBL" id="VAFM01000001">
    <property type="protein sequence ID" value="TKW61408.1"/>
    <property type="molecule type" value="Genomic_DNA"/>
</dbReference>
<comment type="caution">
    <text evidence="8">The sequence shown here is derived from an EMBL/GenBank/DDBJ whole genome shotgun (WGS) entry which is preliminary data.</text>
</comment>
<dbReference type="PANTHER" id="PTHR30250">
    <property type="entry name" value="PST FAMILY PREDICTED COLANIC ACID TRANSPORTER"/>
    <property type="match status" value="1"/>
</dbReference>
<evidence type="ECO:0000256" key="5">
    <source>
        <dbReference type="ARBA" id="ARBA00022989"/>
    </source>
</evidence>
<feature type="transmembrane region" description="Helical" evidence="7">
    <location>
        <begin position="439"/>
        <end position="463"/>
    </location>
</feature>
<feature type="transmembrane region" description="Helical" evidence="7">
    <location>
        <begin position="381"/>
        <end position="400"/>
    </location>
</feature>
<dbReference type="Proteomes" id="UP000320948">
    <property type="component" value="Unassembled WGS sequence"/>
</dbReference>
<gene>
    <name evidence="8" type="ORF">DI628_01940</name>
</gene>
<feature type="transmembrane region" description="Helical" evidence="7">
    <location>
        <begin position="469"/>
        <end position="490"/>
    </location>
</feature>
<evidence type="ECO:0000313" key="8">
    <source>
        <dbReference type="EMBL" id="TKW61408.1"/>
    </source>
</evidence>
<evidence type="ECO:0000313" key="9">
    <source>
        <dbReference type="Proteomes" id="UP000320948"/>
    </source>
</evidence>
<feature type="transmembrane region" description="Helical" evidence="7">
    <location>
        <begin position="177"/>
        <end position="197"/>
    </location>
</feature>
<feature type="transmembrane region" description="Helical" evidence="7">
    <location>
        <begin position="38"/>
        <end position="62"/>
    </location>
</feature>